<reference evidence="2 3" key="1">
    <citation type="submission" date="2015-08" db="EMBL/GenBank/DDBJ databases">
        <title>Complete genome sequence of Rufibacter tibetensis strain 1351t, a radiation-resistant bacterium from tibet plateau.</title>
        <authorList>
            <person name="Dai J."/>
        </authorList>
    </citation>
    <scope>NUCLEOTIDE SEQUENCE [LARGE SCALE GENOMIC DNA]</scope>
    <source>
        <strain evidence="2 3">1351</strain>
    </source>
</reference>
<name>A0A0P0C3Q2_9BACT</name>
<proteinExistence type="predicted"/>
<evidence type="ECO:0000313" key="3">
    <source>
        <dbReference type="Proteomes" id="UP000061382"/>
    </source>
</evidence>
<sequence length="67" mass="7098">MPRLSGCPTPSPAPAAYQPLGPGEPLPVDAPSQFLTAARYTIHPRSAAHLRLSFRILQVGTQPAILP</sequence>
<evidence type="ECO:0000256" key="1">
    <source>
        <dbReference type="SAM" id="MobiDB-lite"/>
    </source>
</evidence>
<dbReference type="EMBL" id="CP012643">
    <property type="protein sequence ID" value="ALI99738.1"/>
    <property type="molecule type" value="Genomic_DNA"/>
</dbReference>
<protein>
    <submittedName>
        <fullName evidence="2">Uncharacterized protein</fullName>
    </submittedName>
</protein>
<feature type="region of interest" description="Disordered" evidence="1">
    <location>
        <begin position="1"/>
        <end position="24"/>
    </location>
</feature>
<gene>
    <name evidence="2" type="ORF">DC20_13105</name>
</gene>
<dbReference type="KEGG" id="rti:DC20_13105"/>
<dbReference type="Proteomes" id="UP000061382">
    <property type="component" value="Chromosome"/>
</dbReference>
<dbReference type="AlphaFoldDB" id="A0A0P0C3Q2"/>
<organism evidence="2 3">
    <name type="scientific">Rufibacter tibetensis</name>
    <dbReference type="NCBI Taxonomy" id="512763"/>
    <lineage>
        <taxon>Bacteria</taxon>
        <taxon>Pseudomonadati</taxon>
        <taxon>Bacteroidota</taxon>
        <taxon>Cytophagia</taxon>
        <taxon>Cytophagales</taxon>
        <taxon>Hymenobacteraceae</taxon>
        <taxon>Rufibacter</taxon>
    </lineage>
</organism>
<dbReference type="STRING" id="512763.DC20_13105"/>
<accession>A0A0P0C3Q2</accession>
<keyword evidence="3" id="KW-1185">Reference proteome</keyword>
<evidence type="ECO:0000313" key="2">
    <source>
        <dbReference type="EMBL" id="ALI99738.1"/>
    </source>
</evidence>